<feature type="domain" description="C2H2-type" evidence="2">
    <location>
        <begin position="701"/>
        <end position="728"/>
    </location>
</feature>
<feature type="domain" description="C2H2-type" evidence="2">
    <location>
        <begin position="734"/>
        <end position="757"/>
    </location>
</feature>
<sequence length="960" mass="108276">MVDFYYSQSSPDFKHEPIWLQSFLSLFNCESIPKILFTRAAQPSIRWDNAGELVRVDLNCLHLVHPKFEELLGKPSWSERFTNIENRRSHLEDLIECRDAAADGLEKFSAESLLTILTIAASAFPEPWCEVIWEDVEEELWEVVESTCLPLLGVLDREDMEIFLEGYLSNHRKSDVLFMLITFFIRVSVLLASRTPPNLLQLISQSIELFRDYVKVGKDTSQEDLDYLLLSKLIAEILIGKDQLPMAAGRLHSLSHSGSMRANAAIGFALGILPSRMGVVSNEYSKWTPILPDTPSTMEVLVQSQLLGTIFLEELSSTGLEDLSLPTRVLMGFAEARKKAFFNAARILEPLIGDVEKAYGKASLELLLIGTALVNSFNATEREIDGEKLGRYFWSSAFGLFTTSRPAGPAQQTYLIVAISDSFLGQGKYVQARELLMEVLNHNSTDNNLVMSATLRLLKMSRRERSPSTLFEDWTRLGNAVRGFDKLSDILKYECIEETVCLLSVLEPNQIAKIPEASHIVKTLTDYRVSTYKGSTPSRLNLHRNLEELKRFKSKLNLFSISGPQIFYCRKLREKFPPASVQIIEKVGSANWQRFKRIKEIREMVVPDKVEPQTLAPAKSVFQDSGIGSSLKTDSIVPKAARSVASIRSFMSCEEDAMLLPPVPPATSTGERSCYICEKSIKDVENELQWRRHAFSDLRPYVCIVDDCDADHMDFASRAEFAAHLTEHQHTKLWTCTQCGHAEEKKYLIRDHINSKHVTGDNGNRNVDIIQKPILRDLSNQSCPFCGEVPGAVKFVGHLCHHLEEISLSAIPRDAGADEDHKGESSSGASLSGGRIEEMVTRFDEVVDGRVKGVPFVPDPKFASRGNVRQEKTSWLEIQRRVTGFGNSGTYGGRSGIKCYRCDNHHLLRDCRATLETVSKARDRRMNSNRCVNCGSEEHWWKECDWEDLRNGIRYVGAQN</sequence>
<dbReference type="SMART" id="SM00355">
    <property type="entry name" value="ZnF_C2H2"/>
    <property type="match status" value="3"/>
</dbReference>
<dbReference type="AlphaFoldDB" id="A0A1L7WJF3"/>
<evidence type="ECO:0000313" key="3">
    <source>
        <dbReference type="EMBL" id="CZR52914.1"/>
    </source>
</evidence>
<dbReference type="Proteomes" id="UP000184330">
    <property type="component" value="Unassembled WGS sequence"/>
</dbReference>
<dbReference type="GO" id="GO:0003676">
    <property type="term" value="F:nucleic acid binding"/>
    <property type="evidence" value="ECO:0007669"/>
    <property type="project" value="InterPro"/>
</dbReference>
<protein>
    <recommendedName>
        <fullName evidence="2">C2H2-type domain-containing protein</fullName>
    </recommendedName>
</protein>
<dbReference type="PANTHER" id="PTHR35391:SF7">
    <property type="entry name" value="C2H2-TYPE DOMAIN-CONTAINING PROTEIN"/>
    <property type="match status" value="1"/>
</dbReference>
<evidence type="ECO:0000256" key="1">
    <source>
        <dbReference type="SAM" id="MobiDB-lite"/>
    </source>
</evidence>
<accession>A0A1L7WJF3</accession>
<proteinExistence type="predicted"/>
<evidence type="ECO:0000259" key="2">
    <source>
        <dbReference type="SMART" id="SM00355"/>
    </source>
</evidence>
<keyword evidence="4" id="KW-1185">Reference proteome</keyword>
<dbReference type="Gene3D" id="4.10.60.10">
    <property type="entry name" value="Zinc finger, CCHC-type"/>
    <property type="match status" value="1"/>
</dbReference>
<feature type="region of interest" description="Disordered" evidence="1">
    <location>
        <begin position="815"/>
        <end position="834"/>
    </location>
</feature>
<dbReference type="SUPFAM" id="SSF57756">
    <property type="entry name" value="Retrovirus zinc finger-like domains"/>
    <property type="match status" value="1"/>
</dbReference>
<dbReference type="EMBL" id="FJOG01000003">
    <property type="protein sequence ID" value="CZR52914.1"/>
    <property type="molecule type" value="Genomic_DNA"/>
</dbReference>
<name>A0A1L7WJF3_9HELO</name>
<organism evidence="3 4">
    <name type="scientific">Phialocephala subalpina</name>
    <dbReference type="NCBI Taxonomy" id="576137"/>
    <lineage>
        <taxon>Eukaryota</taxon>
        <taxon>Fungi</taxon>
        <taxon>Dikarya</taxon>
        <taxon>Ascomycota</taxon>
        <taxon>Pezizomycotina</taxon>
        <taxon>Leotiomycetes</taxon>
        <taxon>Helotiales</taxon>
        <taxon>Mollisiaceae</taxon>
        <taxon>Phialocephala</taxon>
        <taxon>Phialocephala fortinii species complex</taxon>
    </lineage>
</organism>
<dbReference type="STRING" id="576137.A0A1L7WJF3"/>
<feature type="compositionally biased region" description="Basic and acidic residues" evidence="1">
    <location>
        <begin position="815"/>
        <end position="824"/>
    </location>
</feature>
<dbReference type="GO" id="GO:0008270">
    <property type="term" value="F:zinc ion binding"/>
    <property type="evidence" value="ECO:0007669"/>
    <property type="project" value="InterPro"/>
</dbReference>
<feature type="compositionally biased region" description="Low complexity" evidence="1">
    <location>
        <begin position="825"/>
        <end position="834"/>
    </location>
</feature>
<dbReference type="PANTHER" id="PTHR35391">
    <property type="entry name" value="C2H2-TYPE DOMAIN-CONTAINING PROTEIN-RELATED"/>
    <property type="match status" value="1"/>
</dbReference>
<dbReference type="InterPro" id="IPR036875">
    <property type="entry name" value="Znf_CCHC_sf"/>
</dbReference>
<evidence type="ECO:0000313" key="4">
    <source>
        <dbReference type="Proteomes" id="UP000184330"/>
    </source>
</evidence>
<dbReference type="InterPro" id="IPR013087">
    <property type="entry name" value="Znf_C2H2_type"/>
</dbReference>
<feature type="domain" description="C2H2-type" evidence="2">
    <location>
        <begin position="781"/>
        <end position="802"/>
    </location>
</feature>
<gene>
    <name evidence="3" type="ORF">PAC_02791</name>
</gene>
<reference evidence="3 4" key="1">
    <citation type="submission" date="2016-03" db="EMBL/GenBank/DDBJ databases">
        <authorList>
            <person name="Ploux O."/>
        </authorList>
    </citation>
    <scope>NUCLEOTIDE SEQUENCE [LARGE SCALE GENOMIC DNA]</scope>
    <source>
        <strain evidence="3 4">UAMH 11012</strain>
    </source>
</reference>
<dbReference type="OrthoDB" id="20872at2759"/>